<dbReference type="AlphaFoldDB" id="C0GDQ3"/>
<dbReference type="PANTHER" id="PTHR30411">
    <property type="entry name" value="CYTOPLASMIC PROTEIN"/>
    <property type="match status" value="1"/>
</dbReference>
<organism evidence="2 3">
    <name type="scientific">Dethiobacter alkaliphilus AHT 1</name>
    <dbReference type="NCBI Taxonomy" id="555088"/>
    <lineage>
        <taxon>Bacteria</taxon>
        <taxon>Bacillati</taxon>
        <taxon>Bacillota</taxon>
        <taxon>Dethiobacteria</taxon>
        <taxon>Dethiobacterales</taxon>
        <taxon>Dethiobacteraceae</taxon>
        <taxon>Dethiobacter</taxon>
    </lineage>
</organism>
<evidence type="ECO:0000259" key="1">
    <source>
        <dbReference type="Pfam" id="PF04073"/>
    </source>
</evidence>
<dbReference type="Gene3D" id="3.90.960.10">
    <property type="entry name" value="YbaK/aminoacyl-tRNA synthetase-associated domain"/>
    <property type="match status" value="1"/>
</dbReference>
<protein>
    <submittedName>
        <fullName evidence="2">YbaK/prolyl-tRNA synthetase associated region</fullName>
    </submittedName>
</protein>
<keyword evidence="3" id="KW-1185">Reference proteome</keyword>
<keyword evidence="2" id="KW-0030">Aminoacyl-tRNA synthetase</keyword>
<reference evidence="2 3" key="1">
    <citation type="submission" date="2009-02" db="EMBL/GenBank/DDBJ databases">
        <title>Sequencing of the draft genome and assembly of Dethiobacter alkaliphilus AHT 1.</title>
        <authorList>
            <consortium name="US DOE Joint Genome Institute (JGI-PGF)"/>
            <person name="Lucas S."/>
            <person name="Copeland A."/>
            <person name="Lapidus A."/>
            <person name="Glavina del Rio T."/>
            <person name="Dalin E."/>
            <person name="Tice H."/>
            <person name="Bruce D."/>
            <person name="Goodwin L."/>
            <person name="Pitluck S."/>
            <person name="Larimer F."/>
            <person name="Land M.L."/>
            <person name="Hauser L."/>
            <person name="Muyzer G."/>
        </authorList>
    </citation>
    <scope>NUCLEOTIDE SEQUENCE [LARGE SCALE GENOMIC DNA]</scope>
    <source>
        <strain evidence="2 3">AHT 1</strain>
    </source>
</reference>
<evidence type="ECO:0000313" key="3">
    <source>
        <dbReference type="Proteomes" id="UP000006443"/>
    </source>
</evidence>
<dbReference type="PANTHER" id="PTHR30411:SF1">
    <property type="entry name" value="CYTOPLASMIC PROTEIN"/>
    <property type="match status" value="1"/>
</dbReference>
<name>C0GDQ3_DETAL</name>
<dbReference type="CDD" id="cd04332">
    <property type="entry name" value="YbaK_like"/>
    <property type="match status" value="1"/>
</dbReference>
<proteinExistence type="predicted"/>
<dbReference type="InterPro" id="IPR007214">
    <property type="entry name" value="YbaK/aa-tRNA-synth-assoc-dom"/>
</dbReference>
<comment type="caution">
    <text evidence="2">The sequence shown here is derived from an EMBL/GenBank/DDBJ whole genome shotgun (WGS) entry which is preliminary data.</text>
</comment>
<gene>
    <name evidence="2" type="ORF">DealDRAFT_0466</name>
</gene>
<accession>C0GDQ3</accession>
<dbReference type="Proteomes" id="UP000006443">
    <property type="component" value="Unassembled WGS sequence"/>
</dbReference>
<dbReference type="OrthoDB" id="9798760at2"/>
<dbReference type="GO" id="GO:0002161">
    <property type="term" value="F:aminoacyl-tRNA deacylase activity"/>
    <property type="evidence" value="ECO:0007669"/>
    <property type="project" value="InterPro"/>
</dbReference>
<dbReference type="EMBL" id="ACJM01000002">
    <property type="protein sequence ID" value="EEG78536.1"/>
    <property type="molecule type" value="Genomic_DNA"/>
</dbReference>
<dbReference type="InterPro" id="IPR036754">
    <property type="entry name" value="YbaK/aa-tRNA-synt-asso_dom_sf"/>
</dbReference>
<dbReference type="eggNOG" id="COG2606">
    <property type="taxonomic scope" value="Bacteria"/>
</dbReference>
<keyword evidence="2" id="KW-0436">Ligase</keyword>
<evidence type="ECO:0000313" key="2">
    <source>
        <dbReference type="EMBL" id="EEG78536.1"/>
    </source>
</evidence>
<dbReference type="GO" id="GO:0004812">
    <property type="term" value="F:aminoacyl-tRNA ligase activity"/>
    <property type="evidence" value="ECO:0007669"/>
    <property type="project" value="UniProtKB-KW"/>
</dbReference>
<dbReference type="SUPFAM" id="SSF55826">
    <property type="entry name" value="YbaK/ProRS associated domain"/>
    <property type="match status" value="1"/>
</dbReference>
<sequence>MSELEKKIKDFMSTNNISAEHLSFNESCHSVAEAAEAAGASTEEFVKNICLLGPDGELAVAIVRGNDRVDTKKAARYLGLKKMRMANAEEILQRTGYPCGGTPSFGFEATFLIDKNVMDMPVLYSGGGSQTSLIKSTPQALLAANEGSVTDLVKS</sequence>
<dbReference type="RefSeq" id="WP_008514484.1">
    <property type="nucleotide sequence ID" value="NZ_ACJM01000002.1"/>
</dbReference>
<dbReference type="STRING" id="555088.DealDRAFT_0466"/>
<feature type="domain" description="YbaK/aminoacyl-tRNA synthetase-associated" evidence="1">
    <location>
        <begin position="26"/>
        <end position="142"/>
    </location>
</feature>
<dbReference type="Pfam" id="PF04073">
    <property type="entry name" value="tRNA_edit"/>
    <property type="match status" value="1"/>
</dbReference>